<reference evidence="5" key="1">
    <citation type="submission" date="2023-02" db="EMBL/GenBank/DDBJ databases">
        <title>Colletotrichum kahawae CIFC_Que2 genome sequencing and assembly.</title>
        <authorList>
            <person name="Baroncelli R."/>
        </authorList>
    </citation>
    <scope>NUCLEOTIDE SEQUENCE</scope>
    <source>
        <strain evidence="5">CIFC_Que2</strain>
    </source>
</reference>
<evidence type="ECO:0000313" key="5">
    <source>
        <dbReference type="EMBL" id="KAK2777323.1"/>
    </source>
</evidence>
<dbReference type="PRINTS" id="PR00081">
    <property type="entry name" value="GDHRDH"/>
</dbReference>
<dbReference type="EMBL" id="VYYT01000020">
    <property type="protein sequence ID" value="KAK2777323.1"/>
    <property type="molecule type" value="Genomic_DNA"/>
</dbReference>
<dbReference type="PRINTS" id="PR00080">
    <property type="entry name" value="SDRFAMILY"/>
</dbReference>
<dbReference type="PANTHER" id="PTHR43976">
    <property type="entry name" value="SHORT CHAIN DEHYDROGENASE"/>
    <property type="match status" value="1"/>
</dbReference>
<comment type="caution">
    <text evidence="5">The sequence shown here is derived from an EMBL/GenBank/DDBJ whole genome shotgun (WGS) entry which is preliminary data.</text>
</comment>
<evidence type="ECO:0000256" key="3">
    <source>
        <dbReference type="RuleBase" id="RU000363"/>
    </source>
</evidence>
<dbReference type="GO" id="GO:0016491">
    <property type="term" value="F:oxidoreductase activity"/>
    <property type="evidence" value="ECO:0007669"/>
    <property type="project" value="UniProtKB-KW"/>
</dbReference>
<organism evidence="5 6">
    <name type="scientific">Colletotrichum kahawae</name>
    <name type="common">Coffee berry disease fungus</name>
    <dbReference type="NCBI Taxonomy" id="34407"/>
    <lineage>
        <taxon>Eukaryota</taxon>
        <taxon>Fungi</taxon>
        <taxon>Dikarya</taxon>
        <taxon>Ascomycota</taxon>
        <taxon>Pezizomycotina</taxon>
        <taxon>Sordariomycetes</taxon>
        <taxon>Hypocreomycetidae</taxon>
        <taxon>Glomerellales</taxon>
        <taxon>Glomerellaceae</taxon>
        <taxon>Colletotrichum</taxon>
        <taxon>Colletotrichum gloeosporioides species complex</taxon>
    </lineage>
</organism>
<dbReference type="Proteomes" id="UP001281614">
    <property type="component" value="Unassembled WGS sequence"/>
</dbReference>
<dbReference type="PANTHER" id="PTHR43976:SF16">
    <property type="entry name" value="SHORT-CHAIN DEHYDROGENASE_REDUCTASE FAMILY PROTEIN"/>
    <property type="match status" value="1"/>
</dbReference>
<dbReference type="AlphaFoldDB" id="A0AAD9YT36"/>
<sequence>MVFKICFLHDFVPILEQQEQATRVPKTWFITGCSSGFGEILVRKLCAEGENVIATGRQANVKLAHLKDTGAKIMDLDVSASEGVVRDTVAQAWAAFPGGVDVVVNNAGYVLSGLVEELTQEQMEECFRTNFHGPLNIARAFLPFLRERGTGTLVFLSSQAAWHVDISAGAYCASKFALSAAVETLTQELAILAPGLKALLVEPGYFRTRVFVKLAHIPPRIPEFADFNAACVEQGAKIYGTEPGDPEKAVERMVELVRGEGMAEGREVPLRVPLGTDGWGRIKKKCEDMVKVCEDWEDVAKSTDW</sequence>
<dbReference type="InterPro" id="IPR057326">
    <property type="entry name" value="KR_dom"/>
</dbReference>
<keyword evidence="2" id="KW-0560">Oxidoreductase</keyword>
<dbReference type="InterPro" id="IPR051911">
    <property type="entry name" value="SDR_oxidoreductase"/>
</dbReference>
<dbReference type="Gene3D" id="3.40.50.720">
    <property type="entry name" value="NAD(P)-binding Rossmann-like Domain"/>
    <property type="match status" value="1"/>
</dbReference>
<dbReference type="CDD" id="cd05374">
    <property type="entry name" value="17beta-HSD-like_SDR_c"/>
    <property type="match status" value="1"/>
</dbReference>
<dbReference type="InterPro" id="IPR036291">
    <property type="entry name" value="NAD(P)-bd_dom_sf"/>
</dbReference>
<dbReference type="SMART" id="SM00822">
    <property type="entry name" value="PKS_KR"/>
    <property type="match status" value="1"/>
</dbReference>
<accession>A0AAD9YT36</accession>
<name>A0AAD9YT36_COLKA</name>
<evidence type="ECO:0000259" key="4">
    <source>
        <dbReference type="SMART" id="SM00822"/>
    </source>
</evidence>
<feature type="domain" description="Ketoreductase" evidence="4">
    <location>
        <begin position="26"/>
        <end position="209"/>
    </location>
</feature>
<gene>
    <name evidence="5" type="ORF">CKAH01_12147</name>
</gene>
<keyword evidence="6" id="KW-1185">Reference proteome</keyword>
<evidence type="ECO:0000256" key="1">
    <source>
        <dbReference type="ARBA" id="ARBA00006484"/>
    </source>
</evidence>
<dbReference type="InterPro" id="IPR002347">
    <property type="entry name" value="SDR_fam"/>
</dbReference>
<evidence type="ECO:0000256" key="2">
    <source>
        <dbReference type="ARBA" id="ARBA00023002"/>
    </source>
</evidence>
<proteinExistence type="inferred from homology"/>
<protein>
    <submittedName>
        <fullName evidence="5">Short-chain oxidoreductase</fullName>
    </submittedName>
</protein>
<evidence type="ECO:0000313" key="6">
    <source>
        <dbReference type="Proteomes" id="UP001281614"/>
    </source>
</evidence>
<dbReference type="SUPFAM" id="SSF51735">
    <property type="entry name" value="NAD(P)-binding Rossmann-fold domains"/>
    <property type="match status" value="1"/>
</dbReference>
<dbReference type="Pfam" id="PF00106">
    <property type="entry name" value="adh_short"/>
    <property type="match status" value="1"/>
</dbReference>
<comment type="similarity">
    <text evidence="1 3">Belongs to the short-chain dehydrogenases/reductases (SDR) family.</text>
</comment>